<dbReference type="EnsemblMetazoa" id="Aqu2.1.15031_001">
    <property type="protein sequence ID" value="Aqu2.1.15031_001"/>
    <property type="gene ID" value="Aqu2.1.15031"/>
</dbReference>
<sequence>MEDILRIKMYTCTLNVPPLSLTYSILWSIEDRPTIKAGKTALDFAERKGHSDTATLLRVHSVPVERSNEVQKSDLIRLFEDSAAHYMLIGTALDVKMDDLLPIPGAATTNLILVFQRWMDSNKEVTWRKVLQVCDDFPKKLGKVKADVEAFLSSDRAYENFIS</sequence>
<organism evidence="1">
    <name type="scientific">Amphimedon queenslandica</name>
    <name type="common">Sponge</name>
    <dbReference type="NCBI Taxonomy" id="400682"/>
    <lineage>
        <taxon>Eukaryota</taxon>
        <taxon>Metazoa</taxon>
        <taxon>Porifera</taxon>
        <taxon>Demospongiae</taxon>
        <taxon>Heteroscleromorpha</taxon>
        <taxon>Haplosclerida</taxon>
        <taxon>Niphatidae</taxon>
        <taxon>Amphimedon</taxon>
    </lineage>
</organism>
<protein>
    <recommendedName>
        <fullName evidence="2">Death domain-containing protein</fullName>
    </recommendedName>
</protein>
<dbReference type="AlphaFoldDB" id="A0A1X7TKB9"/>
<dbReference type="InParanoid" id="A0A1X7TKB9"/>
<proteinExistence type="predicted"/>
<reference evidence="1" key="1">
    <citation type="submission" date="2017-05" db="UniProtKB">
        <authorList>
            <consortium name="EnsemblMetazoa"/>
        </authorList>
    </citation>
    <scope>IDENTIFICATION</scope>
</reference>
<evidence type="ECO:0000313" key="1">
    <source>
        <dbReference type="EnsemblMetazoa" id="Aqu2.1.15031_001"/>
    </source>
</evidence>
<accession>A0A1X7TKB9</accession>
<name>A0A1X7TKB9_AMPQE</name>
<evidence type="ECO:0008006" key="2">
    <source>
        <dbReference type="Google" id="ProtNLM"/>
    </source>
</evidence>